<accession>A0A133U7K1</accession>
<sequence length="68" mass="7859">MENFLQNLPITEFGFGCFGLDRYFFTFGVNDVEISEKPLVTGFLACRLFDLDIGRWELQQKMPGFIGE</sequence>
<protein>
    <submittedName>
        <fullName evidence="1">Uncharacterized protein</fullName>
    </submittedName>
</protein>
<keyword evidence="2" id="KW-1185">Reference proteome</keyword>
<comment type="caution">
    <text evidence="1">The sequence shown here is derived from an EMBL/GenBank/DDBJ whole genome shotgun (WGS) entry which is preliminary data.</text>
</comment>
<dbReference type="Proteomes" id="UP000070184">
    <property type="component" value="Unassembled WGS sequence"/>
</dbReference>
<gene>
    <name evidence="1" type="ORF">AKJ61_01185</name>
</gene>
<organism evidence="1 2">
    <name type="scientific">candidate division MSBL1 archaeon SCGC-AAA259B11</name>
    <dbReference type="NCBI Taxonomy" id="1698260"/>
    <lineage>
        <taxon>Archaea</taxon>
        <taxon>Methanobacteriati</taxon>
        <taxon>Methanobacteriota</taxon>
        <taxon>candidate division MSBL1</taxon>
    </lineage>
</organism>
<evidence type="ECO:0000313" key="1">
    <source>
        <dbReference type="EMBL" id="KXA90185.1"/>
    </source>
</evidence>
<name>A0A133U7K1_9EURY</name>
<dbReference type="EMBL" id="LHXK01000010">
    <property type="protein sequence ID" value="KXA90185.1"/>
    <property type="molecule type" value="Genomic_DNA"/>
</dbReference>
<evidence type="ECO:0000313" key="2">
    <source>
        <dbReference type="Proteomes" id="UP000070184"/>
    </source>
</evidence>
<reference evidence="1 2" key="1">
    <citation type="journal article" date="2016" name="Sci. Rep.">
        <title>Metabolic traits of an uncultured archaeal lineage -MSBL1- from brine pools of the Red Sea.</title>
        <authorList>
            <person name="Mwirichia R."/>
            <person name="Alam I."/>
            <person name="Rashid M."/>
            <person name="Vinu M."/>
            <person name="Ba-Alawi W."/>
            <person name="Anthony Kamau A."/>
            <person name="Kamanda Ngugi D."/>
            <person name="Goker M."/>
            <person name="Klenk H.P."/>
            <person name="Bajic V."/>
            <person name="Stingl U."/>
        </authorList>
    </citation>
    <scope>NUCLEOTIDE SEQUENCE [LARGE SCALE GENOMIC DNA]</scope>
    <source>
        <strain evidence="1">SCGC-AAA259B11</strain>
    </source>
</reference>
<proteinExistence type="predicted"/>
<dbReference type="AlphaFoldDB" id="A0A133U7K1"/>